<dbReference type="EMBL" id="DSQF01000030">
    <property type="protein sequence ID" value="HGZ44546.1"/>
    <property type="molecule type" value="Genomic_DNA"/>
</dbReference>
<feature type="signal peptide" evidence="1">
    <location>
        <begin position="1"/>
        <end position="24"/>
    </location>
</feature>
<gene>
    <name evidence="2" type="ORF">ENR23_14280</name>
</gene>
<sequence length="316" mass="33342">MRRRIAAYLVLAAAAALSPSTARAEAWVLAPGEFTWDVRGSLFSADDFHGTSGDRATLTLGGLHEQRTLRLGGEVGWKKRVAFFAHAPIVSATRRLGDGGEWTDTGFGDLVTGLRLQLGARGASALALEASWKAPLGYSTALRVPRSYAADLEADLGAGLEPADRIHLVRNAAPPRFGDGQQDLQGLLWWGAALPGVSGVVELGGGYRARLDAPADQMLGRARLGLWLGGSLLVAGLYEGEIAAGDGDTPADEITQHLAGPLVVWRVDDGIDVFAGSLHTAAAENALHRDQFYAGLALRQSGLHRLQGLTGTTKRP</sequence>
<evidence type="ECO:0008006" key="3">
    <source>
        <dbReference type="Google" id="ProtNLM"/>
    </source>
</evidence>
<feature type="chain" id="PRO_5032489812" description="Transporter" evidence="1">
    <location>
        <begin position="25"/>
        <end position="316"/>
    </location>
</feature>
<comment type="caution">
    <text evidence="2">The sequence shown here is derived from an EMBL/GenBank/DDBJ whole genome shotgun (WGS) entry which is preliminary data.</text>
</comment>
<name>A0A832I667_UNCEI</name>
<proteinExistence type="predicted"/>
<reference evidence="2" key="1">
    <citation type="journal article" date="2020" name="mSystems">
        <title>Genome- and Community-Level Interaction Insights into Carbon Utilization and Element Cycling Functions of Hydrothermarchaeota in Hydrothermal Sediment.</title>
        <authorList>
            <person name="Zhou Z."/>
            <person name="Liu Y."/>
            <person name="Xu W."/>
            <person name="Pan J."/>
            <person name="Luo Z.H."/>
            <person name="Li M."/>
        </authorList>
    </citation>
    <scope>NUCLEOTIDE SEQUENCE [LARGE SCALE GENOMIC DNA]</scope>
    <source>
        <strain evidence="2">SpSt-381</strain>
    </source>
</reference>
<keyword evidence="1" id="KW-0732">Signal</keyword>
<dbReference type="AlphaFoldDB" id="A0A832I667"/>
<accession>A0A832I667</accession>
<organism evidence="2">
    <name type="scientific">Eiseniibacteriota bacterium</name>
    <dbReference type="NCBI Taxonomy" id="2212470"/>
    <lineage>
        <taxon>Bacteria</taxon>
        <taxon>Candidatus Eiseniibacteriota</taxon>
    </lineage>
</organism>
<evidence type="ECO:0000313" key="2">
    <source>
        <dbReference type="EMBL" id="HGZ44546.1"/>
    </source>
</evidence>
<protein>
    <recommendedName>
        <fullName evidence="3">Transporter</fullName>
    </recommendedName>
</protein>
<evidence type="ECO:0000256" key="1">
    <source>
        <dbReference type="SAM" id="SignalP"/>
    </source>
</evidence>